<keyword evidence="1" id="KW-0472">Membrane</keyword>
<organism evidence="2">
    <name type="scientific">Agrobacterium rosae</name>
    <dbReference type="NCBI Taxonomy" id="1972867"/>
    <lineage>
        <taxon>Bacteria</taxon>
        <taxon>Pseudomonadati</taxon>
        <taxon>Pseudomonadota</taxon>
        <taxon>Alphaproteobacteria</taxon>
        <taxon>Hyphomicrobiales</taxon>
        <taxon>Rhizobiaceae</taxon>
        <taxon>Rhizobium/Agrobacterium group</taxon>
        <taxon>Agrobacterium</taxon>
    </lineage>
</organism>
<feature type="transmembrane region" description="Helical" evidence="1">
    <location>
        <begin position="24"/>
        <end position="49"/>
    </location>
</feature>
<sequence>MIASTGLLSADYFQLSYVKSLPGWVLGVTFILLVLSGSVLTVSLIRWVIEAIEKPIRRKRRARWEAEHVAAINELPNDEGYILAWAVANQMQVFSAPYFNADIKALMAKGYLFNVPGSHAAHQVPFMIPEYIWRYLKQSCEGEDMSRFVGQRPFSRW</sequence>
<evidence type="ECO:0000313" key="2">
    <source>
        <dbReference type="EMBL" id="MDX8305149.1"/>
    </source>
</evidence>
<dbReference type="EMBL" id="JAVRAD010000017">
    <property type="protein sequence ID" value="MDX8332358.1"/>
    <property type="molecule type" value="Genomic_DNA"/>
</dbReference>
<comment type="caution">
    <text evidence="2">The sequence shown here is derived from an EMBL/GenBank/DDBJ whole genome shotgun (WGS) entry which is preliminary data.</text>
</comment>
<gene>
    <name evidence="2" type="ORF">RMR22_23145</name>
    <name evidence="3" type="ORF">RMS29_24430</name>
</gene>
<dbReference type="RefSeq" id="WP_320188610.1">
    <property type="nucleotide sequence ID" value="NZ_CP192770.1"/>
</dbReference>
<keyword evidence="1" id="KW-1133">Transmembrane helix</keyword>
<keyword evidence="4" id="KW-1185">Reference proteome</keyword>
<protein>
    <submittedName>
        <fullName evidence="2">Uncharacterized protein</fullName>
    </submittedName>
</protein>
<accession>A0AAW9FIC5</accession>
<reference evidence="2 4" key="1">
    <citation type="journal article" date="2023" name="Phytobiomes J">
        <title>Deciphering the key players within the bacterial microbiota associated with aerial crown gall tumors on rhododendron: Insights into the gallobiome.</title>
        <authorList>
            <person name="Kuzmanovic N."/>
            <person name="Nesme J."/>
            <person name="Wolf J."/>
            <person name="Neumann-Schaal M."/>
            <person name="Petersen J."/>
            <person name="Fernandez-Gnecco G."/>
            <person name="Sproeer C."/>
            <person name="Bunk B."/>
            <person name="Overmann J."/>
            <person name="Sorensen S.J."/>
            <person name="Idczak E."/>
            <person name="Smalla K."/>
        </authorList>
    </citation>
    <scope>NUCLEOTIDE SEQUENCE</scope>
    <source>
        <strain evidence="2">Rho-11.1</strain>
        <strain evidence="4">rho-14.1</strain>
        <strain evidence="3">Rho-14.1</strain>
    </source>
</reference>
<keyword evidence="1" id="KW-0812">Transmembrane</keyword>
<evidence type="ECO:0000313" key="4">
    <source>
        <dbReference type="Proteomes" id="UP001277561"/>
    </source>
</evidence>
<proteinExistence type="predicted"/>
<evidence type="ECO:0000313" key="3">
    <source>
        <dbReference type="EMBL" id="MDX8332358.1"/>
    </source>
</evidence>
<dbReference type="AlphaFoldDB" id="A0AAW9FIC5"/>
<dbReference type="EMBL" id="JAVRAF010000014">
    <property type="protein sequence ID" value="MDX8305149.1"/>
    <property type="molecule type" value="Genomic_DNA"/>
</dbReference>
<dbReference type="Proteomes" id="UP001277561">
    <property type="component" value="Unassembled WGS sequence"/>
</dbReference>
<evidence type="ECO:0000256" key="1">
    <source>
        <dbReference type="SAM" id="Phobius"/>
    </source>
</evidence>
<name>A0AAW9FIC5_9HYPH</name>